<evidence type="ECO:0000256" key="1">
    <source>
        <dbReference type="SAM" id="MobiDB-lite"/>
    </source>
</evidence>
<dbReference type="EMBL" id="CM000146">
    <property type="protein sequence ID" value="EEE69340.1"/>
    <property type="molecule type" value="Genomic_DNA"/>
</dbReference>
<reference evidence="2" key="2">
    <citation type="submission" date="2008-12" db="EMBL/GenBank/DDBJ databases">
        <title>Improved gene annotation of the rice (Oryza sativa) genomes.</title>
        <authorList>
            <person name="Wang J."/>
            <person name="Li R."/>
            <person name="Fan W."/>
            <person name="Huang Q."/>
            <person name="Zhang J."/>
            <person name="Zhou Y."/>
            <person name="Hu Y."/>
            <person name="Zi S."/>
            <person name="Li J."/>
            <person name="Ni P."/>
            <person name="Zheng H."/>
            <person name="Zhang Y."/>
            <person name="Zhao M."/>
            <person name="Hao Q."/>
            <person name="McDermott J."/>
            <person name="Samudrala R."/>
            <person name="Kristiansen K."/>
            <person name="Wong G.K.-S."/>
        </authorList>
    </citation>
    <scope>NUCLEOTIDE SEQUENCE</scope>
</reference>
<feature type="region of interest" description="Disordered" evidence="1">
    <location>
        <begin position="108"/>
        <end position="130"/>
    </location>
</feature>
<organism evidence="2">
    <name type="scientific">Oryza sativa subsp. japonica</name>
    <name type="common">Rice</name>
    <dbReference type="NCBI Taxonomy" id="39947"/>
    <lineage>
        <taxon>Eukaryota</taxon>
        <taxon>Viridiplantae</taxon>
        <taxon>Streptophyta</taxon>
        <taxon>Embryophyta</taxon>
        <taxon>Tracheophyta</taxon>
        <taxon>Spermatophyta</taxon>
        <taxon>Magnoliopsida</taxon>
        <taxon>Liliopsida</taxon>
        <taxon>Poales</taxon>
        <taxon>Poaceae</taxon>
        <taxon>BOP clade</taxon>
        <taxon>Oryzoideae</taxon>
        <taxon>Oryzeae</taxon>
        <taxon>Oryzinae</taxon>
        <taxon>Oryza</taxon>
        <taxon>Oryza sativa</taxon>
    </lineage>
</organism>
<reference evidence="2" key="1">
    <citation type="journal article" date="2005" name="PLoS Biol.">
        <title>The genomes of Oryza sativa: a history of duplications.</title>
        <authorList>
            <person name="Yu J."/>
            <person name="Wang J."/>
            <person name="Lin W."/>
            <person name="Li S."/>
            <person name="Li H."/>
            <person name="Zhou J."/>
            <person name="Ni P."/>
            <person name="Dong W."/>
            <person name="Hu S."/>
            <person name="Zeng C."/>
            <person name="Zhang J."/>
            <person name="Zhang Y."/>
            <person name="Li R."/>
            <person name="Xu Z."/>
            <person name="Li S."/>
            <person name="Li X."/>
            <person name="Zheng H."/>
            <person name="Cong L."/>
            <person name="Lin L."/>
            <person name="Yin J."/>
            <person name="Geng J."/>
            <person name="Li G."/>
            <person name="Shi J."/>
            <person name="Liu J."/>
            <person name="Lv H."/>
            <person name="Li J."/>
            <person name="Wang J."/>
            <person name="Deng Y."/>
            <person name="Ran L."/>
            <person name="Shi X."/>
            <person name="Wang X."/>
            <person name="Wu Q."/>
            <person name="Li C."/>
            <person name="Ren X."/>
            <person name="Wang J."/>
            <person name="Wang X."/>
            <person name="Li D."/>
            <person name="Liu D."/>
            <person name="Zhang X."/>
            <person name="Ji Z."/>
            <person name="Zhao W."/>
            <person name="Sun Y."/>
            <person name="Zhang Z."/>
            <person name="Bao J."/>
            <person name="Han Y."/>
            <person name="Dong L."/>
            <person name="Ji J."/>
            <person name="Chen P."/>
            <person name="Wu S."/>
            <person name="Liu J."/>
            <person name="Xiao Y."/>
            <person name="Bu D."/>
            <person name="Tan J."/>
            <person name="Yang L."/>
            <person name="Ye C."/>
            <person name="Zhang J."/>
            <person name="Xu J."/>
            <person name="Zhou Y."/>
            <person name="Yu Y."/>
            <person name="Zhang B."/>
            <person name="Zhuang S."/>
            <person name="Wei H."/>
            <person name="Liu B."/>
            <person name="Lei M."/>
            <person name="Yu H."/>
            <person name="Li Y."/>
            <person name="Xu H."/>
            <person name="Wei S."/>
            <person name="He X."/>
            <person name="Fang L."/>
            <person name="Zhang Z."/>
            <person name="Zhang Y."/>
            <person name="Huang X."/>
            <person name="Su Z."/>
            <person name="Tong W."/>
            <person name="Li J."/>
            <person name="Tong Z."/>
            <person name="Li S."/>
            <person name="Ye J."/>
            <person name="Wang L."/>
            <person name="Fang L."/>
            <person name="Lei T."/>
            <person name="Chen C."/>
            <person name="Chen H."/>
            <person name="Xu Z."/>
            <person name="Li H."/>
            <person name="Huang H."/>
            <person name="Zhang F."/>
            <person name="Xu H."/>
            <person name="Li N."/>
            <person name="Zhao C."/>
            <person name="Li S."/>
            <person name="Dong L."/>
            <person name="Huang Y."/>
            <person name="Li L."/>
            <person name="Xi Y."/>
            <person name="Qi Q."/>
            <person name="Li W."/>
            <person name="Zhang B."/>
            <person name="Hu W."/>
            <person name="Zhang Y."/>
            <person name="Tian X."/>
            <person name="Jiao Y."/>
            <person name="Liang X."/>
            <person name="Jin J."/>
            <person name="Gao L."/>
            <person name="Zheng W."/>
            <person name="Hao B."/>
            <person name="Liu S."/>
            <person name="Wang W."/>
            <person name="Yuan L."/>
            <person name="Cao M."/>
            <person name="McDermott J."/>
            <person name="Samudrala R."/>
            <person name="Wang J."/>
            <person name="Wong G.K."/>
            <person name="Yang H."/>
        </authorList>
    </citation>
    <scope>NUCLEOTIDE SEQUENCE [LARGE SCALE GENOMIC DNA]</scope>
</reference>
<proteinExistence type="predicted"/>
<name>B9G2J3_ORYSJ</name>
<dbReference type="AlphaFoldDB" id="B9G2J3"/>
<protein>
    <submittedName>
        <fullName evidence="2">Uncharacterized protein</fullName>
    </submittedName>
</protein>
<evidence type="ECO:0000313" key="2">
    <source>
        <dbReference type="EMBL" id="EEE69340.1"/>
    </source>
</evidence>
<feature type="region of interest" description="Disordered" evidence="1">
    <location>
        <begin position="53"/>
        <end position="72"/>
    </location>
</feature>
<feature type="region of interest" description="Disordered" evidence="1">
    <location>
        <begin position="20"/>
        <end position="41"/>
    </location>
</feature>
<dbReference type="Proteomes" id="UP000007752">
    <property type="component" value="Chromosome 9"/>
</dbReference>
<accession>B9G2J3</accession>
<gene>
    <name evidence="2" type="ORF">OsJ_28658</name>
</gene>
<sequence>MPTDGASPPAVPCTVPAAHRTGRLHPAWPQRTAAGAAPTSPRMITTASTGVASSLRPAWPPHATARAPPGRRRRHAVQIAAVPTAALAAALQRTASRVEPPPTASLTALLREPPLAAPAPPRPYERSHGARVEGGERLLDLLCVHDNLTTEEEDGVLQLLEPLLEGGPKSDWALQSHVLILERGAEVVSREVLHMIDLVRGRRTVLRGAHPYRLAKLLGPKDDVDVGCPGQVVLAMQGQFCELLVRDS</sequence>